<dbReference type="InterPro" id="IPR017853">
    <property type="entry name" value="GH"/>
</dbReference>
<keyword evidence="4" id="KW-0326">Glycosidase</keyword>
<dbReference type="AlphaFoldDB" id="L1NEJ1"/>
<dbReference type="STRING" id="1127699.HMPREF9151_00984"/>
<reference evidence="6 7" key="1">
    <citation type="submission" date="2012-05" db="EMBL/GenBank/DDBJ databases">
        <authorList>
            <person name="Weinstock G."/>
            <person name="Sodergren E."/>
            <person name="Lobos E.A."/>
            <person name="Fulton L."/>
            <person name="Fulton R."/>
            <person name="Courtney L."/>
            <person name="Fronick C."/>
            <person name="O'Laughlin M."/>
            <person name="Godfrey J."/>
            <person name="Wilson R.M."/>
            <person name="Miner T."/>
            <person name="Farmer C."/>
            <person name="Delehaunty K."/>
            <person name="Cordes M."/>
            <person name="Minx P."/>
            <person name="Tomlinson C."/>
            <person name="Chen J."/>
            <person name="Wollam A."/>
            <person name="Pepin K.H."/>
            <person name="Bhonagiri V."/>
            <person name="Zhang X."/>
            <person name="Suruliraj S."/>
            <person name="Warren W."/>
            <person name="Mitreva M."/>
            <person name="Mardis E.R."/>
            <person name="Wilson R.K."/>
        </authorList>
    </citation>
    <scope>NUCLEOTIDE SEQUENCE [LARGE SCALE GENOMIC DNA]</scope>
    <source>
        <strain evidence="6 7">F0055</strain>
    </source>
</reference>
<dbReference type="InterPro" id="IPR003409">
    <property type="entry name" value="MORN"/>
</dbReference>
<proteinExistence type="inferred from homology"/>
<dbReference type="PROSITE" id="PS51257">
    <property type="entry name" value="PROKAR_LIPOPROTEIN"/>
    <property type="match status" value="1"/>
</dbReference>
<dbReference type="GO" id="GO:0016052">
    <property type="term" value="P:carbohydrate catabolic process"/>
    <property type="evidence" value="ECO:0007669"/>
    <property type="project" value="TreeGrafter"/>
</dbReference>
<dbReference type="InterPro" id="IPR018077">
    <property type="entry name" value="Glyco_hydro_fam25_subgr"/>
</dbReference>
<dbReference type="SUPFAM" id="SSF51445">
    <property type="entry name" value="(Trans)glycosidases"/>
    <property type="match status" value="1"/>
</dbReference>
<organism evidence="6 7">
    <name type="scientific">Hoylesella saccharolytica F0055</name>
    <dbReference type="NCBI Taxonomy" id="1127699"/>
    <lineage>
        <taxon>Bacteria</taxon>
        <taxon>Pseudomonadati</taxon>
        <taxon>Bacteroidota</taxon>
        <taxon>Bacteroidia</taxon>
        <taxon>Bacteroidales</taxon>
        <taxon>Prevotellaceae</taxon>
        <taxon>Hoylesella</taxon>
    </lineage>
</organism>
<comment type="caution">
    <text evidence="6">The sequence shown here is derived from an EMBL/GenBank/DDBJ whole genome shotgun (WGS) entry which is preliminary data.</text>
</comment>
<evidence type="ECO:0000256" key="4">
    <source>
        <dbReference type="ARBA" id="ARBA00023295"/>
    </source>
</evidence>
<dbReference type="SUPFAM" id="SSF82185">
    <property type="entry name" value="Histone H3 K4-specific methyltransferase SET7/9 N-terminal domain"/>
    <property type="match status" value="2"/>
</dbReference>
<name>L1NEJ1_9BACT</name>
<keyword evidence="5" id="KW-0732">Signal</keyword>
<keyword evidence="2" id="KW-0677">Repeat</keyword>
<dbReference type="GO" id="GO:0009253">
    <property type="term" value="P:peptidoglycan catabolic process"/>
    <property type="evidence" value="ECO:0007669"/>
    <property type="project" value="InterPro"/>
</dbReference>
<accession>L1NEJ1</accession>
<dbReference type="PATRIC" id="fig|1127699.3.peg.908"/>
<evidence type="ECO:0000256" key="3">
    <source>
        <dbReference type="ARBA" id="ARBA00022801"/>
    </source>
</evidence>
<dbReference type="PANTHER" id="PTHR34135">
    <property type="entry name" value="LYSOZYME"/>
    <property type="match status" value="1"/>
</dbReference>
<dbReference type="RefSeq" id="WP_009162198.1">
    <property type="nucleotide sequence ID" value="NZ_KB290984.1"/>
</dbReference>
<feature type="signal peptide" evidence="5">
    <location>
        <begin position="1"/>
        <end position="21"/>
    </location>
</feature>
<dbReference type="Pfam" id="PF01183">
    <property type="entry name" value="Glyco_hydro_25"/>
    <property type="match status" value="1"/>
</dbReference>
<keyword evidence="7" id="KW-1185">Reference proteome</keyword>
<dbReference type="SMART" id="SM00641">
    <property type="entry name" value="Glyco_25"/>
    <property type="match status" value="1"/>
</dbReference>
<evidence type="ECO:0000256" key="1">
    <source>
        <dbReference type="ARBA" id="ARBA00010646"/>
    </source>
</evidence>
<evidence type="ECO:0000256" key="2">
    <source>
        <dbReference type="ARBA" id="ARBA00022737"/>
    </source>
</evidence>
<dbReference type="EMBL" id="AMEP01000065">
    <property type="protein sequence ID" value="EKY01627.1"/>
    <property type="molecule type" value="Genomic_DNA"/>
</dbReference>
<dbReference type="GO" id="GO:0016998">
    <property type="term" value="P:cell wall macromolecule catabolic process"/>
    <property type="evidence" value="ECO:0007669"/>
    <property type="project" value="InterPro"/>
</dbReference>
<dbReference type="OrthoDB" id="1082528at2"/>
<dbReference type="PROSITE" id="PS51904">
    <property type="entry name" value="GLYCOSYL_HYDROL_F25_2"/>
    <property type="match status" value="1"/>
</dbReference>
<feature type="chain" id="PRO_5003954492" evidence="5">
    <location>
        <begin position="22"/>
        <end position="408"/>
    </location>
</feature>
<dbReference type="Proteomes" id="UP000010433">
    <property type="component" value="Unassembled WGS sequence"/>
</dbReference>
<protein>
    <submittedName>
        <fullName evidence="6">Glycosyl hydrolase family 25</fullName>
    </submittedName>
</protein>
<dbReference type="Gene3D" id="2.20.110.10">
    <property type="entry name" value="Histone H3 K4-specific methyltransferase SET7/9 N-terminal domain"/>
    <property type="match status" value="2"/>
</dbReference>
<dbReference type="InterPro" id="IPR002053">
    <property type="entry name" value="Glyco_hydro_25"/>
</dbReference>
<evidence type="ECO:0000256" key="5">
    <source>
        <dbReference type="SAM" id="SignalP"/>
    </source>
</evidence>
<dbReference type="PANTHER" id="PTHR34135:SF2">
    <property type="entry name" value="LYSOZYME"/>
    <property type="match status" value="1"/>
</dbReference>
<evidence type="ECO:0000313" key="6">
    <source>
        <dbReference type="EMBL" id="EKY01627.1"/>
    </source>
</evidence>
<evidence type="ECO:0000313" key="7">
    <source>
        <dbReference type="Proteomes" id="UP000010433"/>
    </source>
</evidence>
<dbReference type="Gene3D" id="3.20.20.80">
    <property type="entry name" value="Glycosidases"/>
    <property type="match status" value="1"/>
</dbReference>
<keyword evidence="3 6" id="KW-0378">Hydrolase</keyword>
<dbReference type="Pfam" id="PF02493">
    <property type="entry name" value="MORN"/>
    <property type="match status" value="3"/>
</dbReference>
<sequence>MNRFFQTASSLLFLLALFITACYVTPKESSDIAQDVLQIGNLTYRGGLKDGRYHGYGVLTRGDSVLYAGRWDNGRRQGAGMATDEKGRTIIGKWNADTLVSGFRHDTLGVYEGSFNKKMQADGHGIYRESNGNWYEGHWLDDQRSGQGFAFTEQNKLKVGEWKADKYRGERITYTTERIYGIDISKYQHVIRRRVYPIHWSQLRITHLGTASKKAIHGSVNYPISFIYIKSTEGVSITNPFYRADYRQARAHGFHVGTYHFFSIYTSAEAQAAHFLRVSHFSKGDFPPVLDVEPTPRQIEQMGGATILFARIRTWMKIVERRVGVRPVLYVSQLFVNRYLPLAPDIKKNYDVWIARYGEYKPDVHLVYWQLCADGRVSGIRGPVDINVFNGYQDIFGDYLRTKRIPAR</sequence>
<dbReference type="HOGENOM" id="CLU_670585_0_0_10"/>
<dbReference type="GO" id="GO:0003796">
    <property type="term" value="F:lysozyme activity"/>
    <property type="evidence" value="ECO:0007669"/>
    <property type="project" value="InterPro"/>
</dbReference>
<comment type="similarity">
    <text evidence="1">Belongs to the glycosyl hydrolase 25 family.</text>
</comment>
<gene>
    <name evidence="6" type="ORF">HMPREF9151_00984</name>
</gene>